<sequence>NYSIATRRACSLQALVLYLYEDPEKLVKEYGCDNSVQTQEEFDQMVIGIYVIKQPDGDIDQSLEDVGIIVEGVQVPYELKDVSTAWALLFGIIYDLNLSYPTDLRYTFELIQKILMELDTHRLSTKIQALHWD</sequence>
<dbReference type="EMBL" id="JAHRIQ010084666">
    <property type="protein sequence ID" value="MEQ2249224.1"/>
    <property type="molecule type" value="Genomic_DNA"/>
</dbReference>
<evidence type="ECO:0000313" key="2">
    <source>
        <dbReference type="Proteomes" id="UP001482620"/>
    </source>
</evidence>
<comment type="caution">
    <text evidence="1">The sequence shown here is derived from an EMBL/GenBank/DDBJ whole genome shotgun (WGS) entry which is preliminary data.</text>
</comment>
<dbReference type="PANTHER" id="PTHR31025">
    <property type="entry name" value="SI:CH211-196P9.1-RELATED"/>
    <property type="match status" value="1"/>
</dbReference>
<protein>
    <submittedName>
        <fullName evidence="1">Uncharacterized protein</fullName>
    </submittedName>
</protein>
<organism evidence="1 2">
    <name type="scientific">Ilyodon furcidens</name>
    <name type="common">goldbreast splitfin</name>
    <dbReference type="NCBI Taxonomy" id="33524"/>
    <lineage>
        <taxon>Eukaryota</taxon>
        <taxon>Metazoa</taxon>
        <taxon>Chordata</taxon>
        <taxon>Craniata</taxon>
        <taxon>Vertebrata</taxon>
        <taxon>Euteleostomi</taxon>
        <taxon>Actinopterygii</taxon>
        <taxon>Neopterygii</taxon>
        <taxon>Teleostei</taxon>
        <taxon>Neoteleostei</taxon>
        <taxon>Acanthomorphata</taxon>
        <taxon>Ovalentaria</taxon>
        <taxon>Atherinomorphae</taxon>
        <taxon>Cyprinodontiformes</taxon>
        <taxon>Goodeidae</taxon>
        <taxon>Ilyodon</taxon>
    </lineage>
</organism>
<feature type="non-terminal residue" evidence="1">
    <location>
        <position position="1"/>
    </location>
</feature>
<reference evidence="1 2" key="1">
    <citation type="submission" date="2021-06" db="EMBL/GenBank/DDBJ databases">
        <authorList>
            <person name="Palmer J.M."/>
        </authorList>
    </citation>
    <scope>NUCLEOTIDE SEQUENCE [LARGE SCALE GENOMIC DNA]</scope>
    <source>
        <strain evidence="2">if_2019</strain>
        <tissue evidence="1">Muscle</tissue>
    </source>
</reference>
<dbReference type="Proteomes" id="UP001482620">
    <property type="component" value="Unassembled WGS sequence"/>
</dbReference>
<keyword evidence="2" id="KW-1185">Reference proteome</keyword>
<gene>
    <name evidence="1" type="ORF">ILYODFUR_027274</name>
</gene>
<accession>A0ABV0UWX9</accession>
<proteinExistence type="predicted"/>
<name>A0ABV0UWX9_9TELE</name>
<evidence type="ECO:0000313" key="1">
    <source>
        <dbReference type="EMBL" id="MEQ2249224.1"/>
    </source>
</evidence>
<dbReference type="PANTHER" id="PTHR31025:SF27">
    <property type="entry name" value="SI:CH211-193K19.2-RELATED"/>
    <property type="match status" value="1"/>
</dbReference>